<feature type="domain" description="SLH" evidence="10">
    <location>
        <begin position="26"/>
        <end position="84"/>
    </location>
</feature>
<dbReference type="EMBL" id="JBBMFT010000002">
    <property type="protein sequence ID" value="MEQ2456011.1"/>
    <property type="molecule type" value="Genomic_DNA"/>
</dbReference>
<dbReference type="Pfam" id="PF00041">
    <property type="entry name" value="fn3"/>
    <property type="match status" value="1"/>
</dbReference>
<dbReference type="InterPro" id="IPR011050">
    <property type="entry name" value="Pectin_lyase_fold/virulence"/>
</dbReference>
<dbReference type="Pfam" id="PF00395">
    <property type="entry name" value="SLH"/>
    <property type="match status" value="3"/>
</dbReference>
<keyword evidence="3 5" id="KW-0378">Hydrolase</keyword>
<evidence type="ECO:0000259" key="8">
    <source>
        <dbReference type="PROSITE" id="PS50022"/>
    </source>
</evidence>
<evidence type="ECO:0000256" key="4">
    <source>
        <dbReference type="ARBA" id="ARBA00023295"/>
    </source>
</evidence>
<dbReference type="Gene3D" id="2.60.40.10">
    <property type="entry name" value="Immunoglobulins"/>
    <property type="match status" value="1"/>
</dbReference>
<dbReference type="Gene3D" id="2.160.20.10">
    <property type="entry name" value="Single-stranded right-handed beta-helix, Pectin lyase-like"/>
    <property type="match status" value="1"/>
</dbReference>
<dbReference type="InterPro" id="IPR008979">
    <property type="entry name" value="Galactose-bd-like_sf"/>
</dbReference>
<dbReference type="InterPro" id="IPR001119">
    <property type="entry name" value="SLH_dom"/>
</dbReference>
<accession>A0ABV1EN44</accession>
<evidence type="ECO:0000256" key="2">
    <source>
        <dbReference type="ARBA" id="ARBA00022737"/>
    </source>
</evidence>
<evidence type="ECO:0000259" key="10">
    <source>
        <dbReference type="PROSITE" id="PS51272"/>
    </source>
</evidence>
<dbReference type="InterPro" id="IPR036116">
    <property type="entry name" value="FN3_sf"/>
</dbReference>
<feature type="domain" description="SLH" evidence="10">
    <location>
        <begin position="150"/>
        <end position="210"/>
    </location>
</feature>
<keyword evidence="2" id="KW-0677">Repeat</keyword>
<evidence type="ECO:0000256" key="6">
    <source>
        <dbReference type="SAM" id="MobiDB-lite"/>
    </source>
</evidence>
<feature type="region of interest" description="Disordered" evidence="6">
    <location>
        <begin position="274"/>
        <end position="310"/>
    </location>
</feature>
<evidence type="ECO:0000259" key="9">
    <source>
        <dbReference type="PROSITE" id="PS50853"/>
    </source>
</evidence>
<gene>
    <name evidence="11" type="ORF">WMO45_05700</name>
</gene>
<feature type="chain" id="PRO_5045846452" evidence="7">
    <location>
        <begin position="29"/>
        <end position="1890"/>
    </location>
</feature>
<reference evidence="11 12" key="1">
    <citation type="submission" date="2024-03" db="EMBL/GenBank/DDBJ databases">
        <title>Human intestinal bacterial collection.</title>
        <authorList>
            <person name="Pauvert C."/>
            <person name="Hitch T.C.A."/>
            <person name="Clavel T."/>
        </authorList>
    </citation>
    <scope>NUCLEOTIDE SEQUENCE [LARGE SCALE GENOMIC DNA]</scope>
    <source>
        <strain evidence="11 12">CLA-AP-H34</strain>
    </source>
</reference>
<dbReference type="PROSITE" id="PS50853">
    <property type="entry name" value="FN3"/>
    <property type="match status" value="1"/>
</dbReference>
<dbReference type="SUPFAM" id="SSF49785">
    <property type="entry name" value="Galactose-binding domain-like"/>
    <property type="match status" value="1"/>
</dbReference>
<dbReference type="PROSITE" id="PS50022">
    <property type="entry name" value="FA58C_3"/>
    <property type="match status" value="1"/>
</dbReference>
<dbReference type="InterPro" id="IPR000421">
    <property type="entry name" value="FA58C"/>
</dbReference>
<dbReference type="InterPro" id="IPR024535">
    <property type="entry name" value="RHGA/B-epi-like_pectate_lyase"/>
</dbReference>
<name>A0ABV1EN44_9FIRM</name>
<dbReference type="RefSeq" id="WP_349139594.1">
    <property type="nucleotide sequence ID" value="NZ_JBBMFT010000002.1"/>
</dbReference>
<dbReference type="PANTHER" id="PTHR31339">
    <property type="entry name" value="PECTIN LYASE-RELATED"/>
    <property type="match status" value="1"/>
</dbReference>
<dbReference type="CDD" id="cd00063">
    <property type="entry name" value="FN3"/>
    <property type="match status" value="1"/>
</dbReference>
<protein>
    <submittedName>
        <fullName evidence="11">S-layer homology domain-containing protein</fullName>
    </submittedName>
</protein>
<dbReference type="Proteomes" id="UP001440599">
    <property type="component" value="Unassembled WGS sequence"/>
</dbReference>
<evidence type="ECO:0000313" key="12">
    <source>
        <dbReference type="Proteomes" id="UP001440599"/>
    </source>
</evidence>
<dbReference type="InterPro" id="IPR000743">
    <property type="entry name" value="Glyco_hydro_28"/>
</dbReference>
<comment type="similarity">
    <text evidence="1 5">Belongs to the glycosyl hydrolase 28 family.</text>
</comment>
<dbReference type="SMART" id="SM00060">
    <property type="entry name" value="FN3"/>
    <property type="match status" value="1"/>
</dbReference>
<dbReference type="PANTHER" id="PTHR31339:SF9">
    <property type="entry name" value="PLASMIN AND FIBRONECTIN-BINDING PROTEIN A"/>
    <property type="match status" value="1"/>
</dbReference>
<keyword evidence="4 5" id="KW-0326">Glycosidase</keyword>
<comment type="caution">
    <text evidence="11">The sequence shown here is derived from an EMBL/GenBank/DDBJ whole genome shotgun (WGS) entry which is preliminary data.</text>
</comment>
<feature type="compositionally biased region" description="Polar residues" evidence="6">
    <location>
        <begin position="274"/>
        <end position="286"/>
    </location>
</feature>
<dbReference type="SUPFAM" id="SSF49373">
    <property type="entry name" value="Invasin/intimin cell-adhesion fragments"/>
    <property type="match status" value="3"/>
</dbReference>
<dbReference type="Gene3D" id="2.60.40.1080">
    <property type="match status" value="4"/>
</dbReference>
<dbReference type="Pfam" id="PF02368">
    <property type="entry name" value="Big_2"/>
    <property type="match status" value="2"/>
</dbReference>
<dbReference type="Pfam" id="PF00754">
    <property type="entry name" value="F5_F8_type_C"/>
    <property type="match status" value="1"/>
</dbReference>
<feature type="domain" description="F5/8 type C" evidence="8">
    <location>
        <begin position="1736"/>
        <end position="1888"/>
    </location>
</feature>
<keyword evidence="7" id="KW-0732">Signal</keyword>
<sequence length="1890" mass="200840">MQHVKKLLSLLLALCLLTGMLPVPVAAAAGFSDTSGHWAEDAIDRWASYGVIEGDGTGAFQPAAPVTRGALAKIIAVTMGYETQAANTFTDLPDGAWYTPYVLQCAAAGVMSGYGDGRMGPEDPVTRQEACKMLASALAVAPDSAPAVSFTDQAAIASWALPYVSAMARLGYIQGIGNGQFAPEQTMDRASVVTILDNVVAEYLCKSGTYTSLQSGLVIIAADGVTLKDVTVQGDLIIAADGAKLDKVTVTGNLTVLDGHTAALTDCQINGQTQGSVEVSQTPSGNHDNDNDDDDDDQPAPLPTPVPEEDKVVSLNWNTYAMACGKDNDSGETLTLSVSYDKSAYTAPQVRWTSSDPTIVAVQSDSGDSVTVQARTTGFVSVTAELYDGEKLIGSDVCAITSIDGYDRATMQTLELSSSELTLAADGQAVTLTPLFFPVDIPTDGKMLDTSLEVVEDYDSSVIQVSLNEDQNYADFADIGALAKEDVKILYDQVVVTPVAAGQTTFTVRSKVNGRTATCTVTVTDDALDVTGLTGGSDEVITLTVGQQGQNTRQLTVTPEGGQSDIVWTSSNPYIASVDQNGLVTARSTSNYEERRENSSALDADDDNYKTVTITATSVKGGFTQSFKVMVLPAATVVTGLSVNKDALNLAAGSEGYLTASVSPASVLSPEVVWTSSNPDVLAVEAVADTVYGAAQAKLTAKSAGTATVTAAYEGHQDTCQVTVTNGEVKVDSITLSGPQTLVRDQVAELTAQVTATATNQQLYWLSDNRTVVTVDQEGNLQGYEAGTANIYAIALDSLTDAQKQVLFFTADLDKTADEQAPSDELAEVRNISADPDAKQALDELLQAENVVYACYPVTVDGSASLYLRNLHIPEETITSQSVALLWNRDSLYTAGDLTGTQVTANGALVAELGNEMSYTVKGLSPDTEYTFTVTTFYGDGQSVSETITARTDPAPQVLNVLDFGAVGDGSTLDTAAIQAAIDACPENGEVWLPAGHVFYSGALFLKSDMTLRVDGILMGSTDPKDYPRMVSRWEGWRKIYQPAEEWAGENERTGLDYAGQDNEYVYSSLLTVGVYDEGENGYTASYNTENVTICGQGQINANGYQLGYNEGPNSAVFGGSCPNIDQSLVRSNVTIRGHVLVTHNVKGLYVTDVMIANGPAWTIDLIYSEDITLDNISVVALSNYQTEVGKGRNYILNGDGCDVDSSTHTNILNSFFRAGDDAIAAKSGKNLEGWLRGKPTAYLRVTDVFSLGSRYGLIIGSEMAGGAHDILFQNNEFKDNVSDNSMWIKAPRERGGLVEDILYRDIINNSSKAAIRVEADYSDSYKKTPSPINTRIRRLTYENLVEMSTAASSFKGKDNSIIRDVVIRGADFKAPVSLANIDGVTLIDVEAGYKDAGNAQNVTVINPALEQDVGLALAEDAFDVKAVDLQAGTVTVRKGTTVAQLTAQIQPEKAAPGEQSYAVAGRQADDPLAEGDQLTVTAKNGTDTRVYTVTFYRVDEIASSTEIESVPGGSVTAIQTGGLENSLSVRTGATVQDLLDSLRSTLGGTQSLAVYADRDSAQAGQSPLEAGTVLASGSYLRVDAEDASQSALYRIAVEIPTVSFTLTGAEVGEKSDSFTDGDIKEDNQNGSDHYFQANAEVGEYFQLAQPLEFLSSASYTVEMSAKTASSRGVFDVVLVPQAGGESITVGSIDMRSSGGLNIDSAVEIPAGSYFLRFVCTTKGYFTGRSITFLPVEKTDSGLENLALNQPVTVSSEEKPDICPAAMAVDGVIENKTGTAADTMNSWKSKEIPAYIEVDLGQVCQLNNIHLYWESKDTREYYFTVSVKDEADGTYTQVIDHSKVSAPYETDDQFPAGTQARYVRVDITGCSKSGTTVATLRELEVYGLAG</sequence>
<feature type="domain" description="SLH" evidence="10">
    <location>
        <begin position="85"/>
        <end position="148"/>
    </location>
</feature>
<dbReference type="InterPro" id="IPR003343">
    <property type="entry name" value="Big_2"/>
</dbReference>
<organism evidence="11 12">
    <name type="scientific">Flavonifractor hominis</name>
    <dbReference type="NCBI Taxonomy" id="3133178"/>
    <lineage>
        <taxon>Bacteria</taxon>
        <taxon>Bacillati</taxon>
        <taxon>Bacillota</taxon>
        <taxon>Clostridia</taxon>
        <taxon>Eubacteriales</taxon>
        <taxon>Oscillospiraceae</taxon>
        <taxon>Flavonifractor</taxon>
    </lineage>
</organism>
<dbReference type="InterPro" id="IPR003961">
    <property type="entry name" value="FN3_dom"/>
</dbReference>
<evidence type="ECO:0000256" key="1">
    <source>
        <dbReference type="ARBA" id="ARBA00008834"/>
    </source>
</evidence>
<dbReference type="Gene3D" id="2.60.120.260">
    <property type="entry name" value="Galactose-binding domain-like"/>
    <property type="match status" value="1"/>
</dbReference>
<dbReference type="PROSITE" id="PS51272">
    <property type="entry name" value="SLH"/>
    <property type="match status" value="3"/>
</dbReference>
<dbReference type="InterPro" id="IPR008964">
    <property type="entry name" value="Invasin/intimin_cell_adhesion"/>
</dbReference>
<evidence type="ECO:0000256" key="7">
    <source>
        <dbReference type="SAM" id="SignalP"/>
    </source>
</evidence>
<dbReference type="SUPFAM" id="SSF49265">
    <property type="entry name" value="Fibronectin type III"/>
    <property type="match status" value="1"/>
</dbReference>
<dbReference type="InterPro" id="IPR013783">
    <property type="entry name" value="Ig-like_fold"/>
</dbReference>
<feature type="signal peptide" evidence="7">
    <location>
        <begin position="1"/>
        <end position="28"/>
    </location>
</feature>
<evidence type="ECO:0000256" key="3">
    <source>
        <dbReference type="ARBA" id="ARBA00022801"/>
    </source>
</evidence>
<proteinExistence type="inferred from homology"/>
<dbReference type="InterPro" id="IPR012334">
    <property type="entry name" value="Pectin_lyas_fold"/>
</dbReference>
<feature type="domain" description="Fibronectin type-III" evidence="9">
    <location>
        <begin position="867"/>
        <end position="955"/>
    </location>
</feature>
<evidence type="ECO:0000313" key="11">
    <source>
        <dbReference type="EMBL" id="MEQ2456011.1"/>
    </source>
</evidence>
<dbReference type="Pfam" id="PF12708">
    <property type="entry name" value="Pect-lyase_RHGA_epim"/>
    <property type="match status" value="1"/>
</dbReference>
<dbReference type="SUPFAM" id="SSF51126">
    <property type="entry name" value="Pectin lyase-like"/>
    <property type="match status" value="1"/>
</dbReference>
<dbReference type="Pfam" id="PF00295">
    <property type="entry name" value="Glyco_hydro_28"/>
    <property type="match status" value="1"/>
</dbReference>
<dbReference type="InterPro" id="IPR051801">
    <property type="entry name" value="GH28_Enzymes"/>
</dbReference>
<evidence type="ECO:0000256" key="5">
    <source>
        <dbReference type="RuleBase" id="RU361169"/>
    </source>
</evidence>
<keyword evidence="12" id="KW-1185">Reference proteome</keyword>
<dbReference type="SMART" id="SM00635">
    <property type="entry name" value="BID_2"/>
    <property type="match status" value="4"/>
</dbReference>